<dbReference type="OrthoDB" id="10580257at2759"/>
<feature type="non-terminal residue" evidence="1">
    <location>
        <position position="75"/>
    </location>
</feature>
<evidence type="ECO:0000313" key="2">
    <source>
        <dbReference type="Proteomes" id="UP000789508"/>
    </source>
</evidence>
<protein>
    <submittedName>
        <fullName evidence="1">9014_t:CDS:1</fullName>
    </submittedName>
</protein>
<name>A0A9N9IU93_9GLOM</name>
<comment type="caution">
    <text evidence="1">The sequence shown here is derived from an EMBL/GenBank/DDBJ whole genome shotgun (WGS) entry which is preliminary data.</text>
</comment>
<evidence type="ECO:0000313" key="1">
    <source>
        <dbReference type="EMBL" id="CAG8748892.1"/>
    </source>
</evidence>
<accession>A0A9N9IU93</accession>
<proteinExistence type="predicted"/>
<keyword evidence="2" id="KW-1185">Reference proteome</keyword>
<gene>
    <name evidence="1" type="ORF">ALEPTO_LOCUS13223</name>
</gene>
<dbReference type="EMBL" id="CAJVPS010039446">
    <property type="protein sequence ID" value="CAG8748892.1"/>
    <property type="molecule type" value="Genomic_DNA"/>
</dbReference>
<reference evidence="1" key="1">
    <citation type="submission" date="2021-06" db="EMBL/GenBank/DDBJ databases">
        <authorList>
            <person name="Kallberg Y."/>
            <person name="Tangrot J."/>
            <person name="Rosling A."/>
        </authorList>
    </citation>
    <scope>NUCLEOTIDE SEQUENCE</scope>
    <source>
        <strain evidence="1">FL130A</strain>
    </source>
</reference>
<sequence>MSVNSRYHYAYLALGEKRRKLSFYADLYQEKINQEFLYPAITSKNNNLVDNFCNDLESLFEENDPTLDKSIRKFV</sequence>
<dbReference type="AlphaFoldDB" id="A0A9N9IU93"/>
<dbReference type="Proteomes" id="UP000789508">
    <property type="component" value="Unassembled WGS sequence"/>
</dbReference>
<organism evidence="1 2">
    <name type="scientific">Ambispora leptoticha</name>
    <dbReference type="NCBI Taxonomy" id="144679"/>
    <lineage>
        <taxon>Eukaryota</taxon>
        <taxon>Fungi</taxon>
        <taxon>Fungi incertae sedis</taxon>
        <taxon>Mucoromycota</taxon>
        <taxon>Glomeromycotina</taxon>
        <taxon>Glomeromycetes</taxon>
        <taxon>Archaeosporales</taxon>
        <taxon>Ambisporaceae</taxon>
        <taxon>Ambispora</taxon>
    </lineage>
</organism>